<dbReference type="AlphaFoldDB" id="A0A1H8KUU7"/>
<dbReference type="OrthoDB" id="9766860at2"/>
<dbReference type="RefSeq" id="WP_091818351.1">
    <property type="nucleotide sequence ID" value="NZ_FOCW01000013.1"/>
</dbReference>
<keyword evidence="3 7" id="KW-0812">Transmembrane</keyword>
<dbReference type="CDD" id="cd16429">
    <property type="entry name" value="VirB10"/>
    <property type="match status" value="1"/>
</dbReference>
<evidence type="ECO:0000313" key="8">
    <source>
        <dbReference type="EMBL" id="SEN96188.1"/>
    </source>
</evidence>
<dbReference type="GO" id="GO:0016020">
    <property type="term" value="C:membrane"/>
    <property type="evidence" value="ECO:0007669"/>
    <property type="project" value="UniProtKB-SubCell"/>
</dbReference>
<evidence type="ECO:0000256" key="6">
    <source>
        <dbReference type="SAM" id="MobiDB-lite"/>
    </source>
</evidence>
<proteinExistence type="inferred from homology"/>
<dbReference type="Proteomes" id="UP000199531">
    <property type="component" value="Unassembled WGS sequence"/>
</dbReference>
<evidence type="ECO:0000256" key="3">
    <source>
        <dbReference type="ARBA" id="ARBA00022692"/>
    </source>
</evidence>
<reference evidence="8 9" key="1">
    <citation type="submission" date="2016-10" db="EMBL/GenBank/DDBJ databases">
        <authorList>
            <person name="de Groot N.N."/>
        </authorList>
    </citation>
    <scope>NUCLEOTIDE SEQUENCE [LARGE SCALE GENOMIC DNA]</scope>
    <source>
        <strain evidence="8 9">DSM 15123</strain>
    </source>
</reference>
<evidence type="ECO:0000256" key="1">
    <source>
        <dbReference type="ARBA" id="ARBA00004167"/>
    </source>
</evidence>
<keyword evidence="5 7" id="KW-0472">Membrane</keyword>
<accession>A0A1H8KUU7</accession>
<dbReference type="Gene3D" id="2.40.128.260">
    <property type="entry name" value="Type IV secretion system, VirB10/TraB/TrbI"/>
    <property type="match status" value="1"/>
</dbReference>
<feature type="compositionally biased region" description="Pro residues" evidence="6">
    <location>
        <begin position="96"/>
        <end position="114"/>
    </location>
</feature>
<comment type="similarity">
    <text evidence="2">Belongs to the TrbI/VirB10 family.</text>
</comment>
<gene>
    <name evidence="8" type="ORF">SAMN02745977_02455</name>
</gene>
<sequence length="379" mass="39410">MNILPTKSHNEGALPPHEPAIQEEPVLHSGPRRKLNRKGMLFLAAIGSVGAATLAWGMNSLSLFGQSKPARPRSEVVELPADNLLAYPAALAAAPSAPPPVPELPPLPPEPTAAPIPLSTSTGADLHPAKSPTPVPAPARDSLTELRSNGGPVLQGGNEAQPVNVVAQGSVSRNASPDSLMPRGTYIRCVLETRIVSDLPGFTSCVVTEPVYSVNGRTLLIDRGAKITGQYKYENNDVARIAVIWERVLTPDGMDVQLSSPGVDGLGAAGHPGDIERHWGSRIGSALLVSLLGDAVQIASAVHAPAAASTGTTSISAETGAITRQINPYQSRTADTLQSAARNALQGAANRPATVTLNQGELVTIYASRDIDFAGVLQP</sequence>
<evidence type="ECO:0000256" key="5">
    <source>
        <dbReference type="ARBA" id="ARBA00023136"/>
    </source>
</evidence>
<feature type="transmembrane region" description="Helical" evidence="7">
    <location>
        <begin position="39"/>
        <end position="58"/>
    </location>
</feature>
<dbReference type="InterPro" id="IPR005498">
    <property type="entry name" value="T4SS_VirB10/TraB/TrbI"/>
</dbReference>
<dbReference type="InterPro" id="IPR042217">
    <property type="entry name" value="T4SS_VirB10/TrbI"/>
</dbReference>
<evidence type="ECO:0000256" key="4">
    <source>
        <dbReference type="ARBA" id="ARBA00022989"/>
    </source>
</evidence>
<protein>
    <submittedName>
        <fullName evidence="8">Type IV secretion system protein VirB10</fullName>
    </submittedName>
</protein>
<evidence type="ECO:0000256" key="2">
    <source>
        <dbReference type="ARBA" id="ARBA00010265"/>
    </source>
</evidence>
<dbReference type="EMBL" id="FOCW01000013">
    <property type="protein sequence ID" value="SEN96188.1"/>
    <property type="molecule type" value="Genomic_DNA"/>
</dbReference>
<evidence type="ECO:0000256" key="7">
    <source>
        <dbReference type="SAM" id="Phobius"/>
    </source>
</evidence>
<dbReference type="STRING" id="1121117.SAMN02745977_02455"/>
<organism evidence="8 9">
    <name type="scientific">Brachymonas denitrificans DSM 15123</name>
    <dbReference type="NCBI Taxonomy" id="1121117"/>
    <lineage>
        <taxon>Bacteria</taxon>
        <taxon>Pseudomonadati</taxon>
        <taxon>Pseudomonadota</taxon>
        <taxon>Betaproteobacteria</taxon>
        <taxon>Burkholderiales</taxon>
        <taxon>Comamonadaceae</taxon>
        <taxon>Brachymonas</taxon>
    </lineage>
</organism>
<feature type="region of interest" description="Disordered" evidence="6">
    <location>
        <begin position="94"/>
        <end position="159"/>
    </location>
</feature>
<keyword evidence="4 7" id="KW-1133">Transmembrane helix</keyword>
<keyword evidence="9" id="KW-1185">Reference proteome</keyword>
<comment type="subcellular location">
    <subcellularLocation>
        <location evidence="1">Membrane</location>
        <topology evidence="1">Single-pass membrane protein</topology>
    </subcellularLocation>
</comment>
<feature type="region of interest" description="Disordered" evidence="6">
    <location>
        <begin position="1"/>
        <end position="31"/>
    </location>
</feature>
<name>A0A1H8KUU7_9BURK</name>
<evidence type="ECO:0000313" key="9">
    <source>
        <dbReference type="Proteomes" id="UP000199531"/>
    </source>
</evidence>
<dbReference type="Pfam" id="PF03743">
    <property type="entry name" value="TrbI"/>
    <property type="match status" value="1"/>
</dbReference>